<gene>
    <name evidence="1" type="ORF">LEN_3343</name>
</gene>
<reference evidence="1 2" key="1">
    <citation type="journal article" date="2017" name="DNA Res.">
        <title>Complete genome sequence and expression profile of the commercial lytic enzyme producer Lysobacter enzymogenes M497-1.</title>
        <authorList>
            <person name="Takami H."/>
            <person name="Toyoda A."/>
            <person name="Uchiyama I."/>
            <person name="Itoh T."/>
            <person name="Takaki Y."/>
            <person name="Arai W."/>
            <person name="Nishi S."/>
            <person name="Kawai M."/>
            <person name="Shinya K."/>
            <person name="Ikeda H."/>
        </authorList>
    </citation>
    <scope>NUCLEOTIDE SEQUENCE [LARGE SCALE GENOMIC DNA]</scope>
    <source>
        <strain evidence="1 2">M497-1</strain>
    </source>
</reference>
<dbReference type="KEGG" id="lem:LEN_3343"/>
<dbReference type="AlphaFoldDB" id="A0AAU9AP05"/>
<proteinExistence type="predicted"/>
<evidence type="ECO:0000313" key="1">
    <source>
        <dbReference type="EMBL" id="BAV98830.1"/>
    </source>
</evidence>
<dbReference type="Proteomes" id="UP000218824">
    <property type="component" value="Chromosome"/>
</dbReference>
<accession>A0AAU9AP05</accession>
<protein>
    <submittedName>
        <fullName evidence="1">Uncharacterized protein</fullName>
    </submittedName>
</protein>
<dbReference type="GeneID" id="83065165"/>
<dbReference type="EMBL" id="AP014940">
    <property type="protein sequence ID" value="BAV98830.1"/>
    <property type="molecule type" value="Genomic_DNA"/>
</dbReference>
<organism evidence="1 2">
    <name type="scientific">Lysobacter enzymogenes</name>
    <dbReference type="NCBI Taxonomy" id="69"/>
    <lineage>
        <taxon>Bacteria</taxon>
        <taxon>Pseudomonadati</taxon>
        <taxon>Pseudomonadota</taxon>
        <taxon>Gammaproteobacteria</taxon>
        <taxon>Lysobacterales</taxon>
        <taxon>Lysobacteraceae</taxon>
        <taxon>Lysobacter</taxon>
    </lineage>
</organism>
<sequence>MNELAGGSRPLRCRVRNAALLGFALAAFAPLGLAGPVVPNGKLLITTYWFEGEAVGGDVDGVCPQGSPMPLPWGRRTSQKTYSYMPCAAPPGSEP</sequence>
<dbReference type="RefSeq" id="WP_096379202.1">
    <property type="nucleotide sequence ID" value="NZ_AP014940.1"/>
</dbReference>
<evidence type="ECO:0000313" key="2">
    <source>
        <dbReference type="Proteomes" id="UP000218824"/>
    </source>
</evidence>
<name>A0AAU9AP05_LYSEN</name>